<evidence type="ECO:0000313" key="1">
    <source>
        <dbReference type="EMBL" id="MPM82697.1"/>
    </source>
</evidence>
<gene>
    <name evidence="1" type="ORF">SDC9_129759</name>
</gene>
<dbReference type="AlphaFoldDB" id="A0A645D0J6"/>
<proteinExistence type="predicted"/>
<protein>
    <submittedName>
        <fullName evidence="1">Uncharacterized protein</fullName>
    </submittedName>
</protein>
<comment type="caution">
    <text evidence="1">The sequence shown here is derived from an EMBL/GenBank/DDBJ whole genome shotgun (WGS) entry which is preliminary data.</text>
</comment>
<organism evidence="1">
    <name type="scientific">bioreactor metagenome</name>
    <dbReference type="NCBI Taxonomy" id="1076179"/>
    <lineage>
        <taxon>unclassified sequences</taxon>
        <taxon>metagenomes</taxon>
        <taxon>ecological metagenomes</taxon>
    </lineage>
</organism>
<accession>A0A645D0J6</accession>
<reference evidence="1" key="1">
    <citation type="submission" date="2019-08" db="EMBL/GenBank/DDBJ databases">
        <authorList>
            <person name="Kucharzyk K."/>
            <person name="Murdoch R.W."/>
            <person name="Higgins S."/>
            <person name="Loffler F."/>
        </authorList>
    </citation>
    <scope>NUCLEOTIDE SEQUENCE</scope>
</reference>
<sequence length="48" mass="5178">MSDMEYVIANKLRMGCKISCLLALSILLNISAISSAQLLLSSSDFVLT</sequence>
<name>A0A645D0J6_9ZZZZ</name>
<dbReference type="EMBL" id="VSSQ01031701">
    <property type="protein sequence ID" value="MPM82697.1"/>
    <property type="molecule type" value="Genomic_DNA"/>
</dbReference>